<name>A0A1F4Q6X0_UNCSA</name>
<comment type="caution">
    <text evidence="1">The sequence shown here is derived from an EMBL/GenBank/DDBJ whole genome shotgun (WGS) entry which is preliminary data.</text>
</comment>
<sequence>MATINVRIPQPLQKLTQGKDVVAAEAADVKALIDDLESKFPGIKDRLCDEGGKLRRFINIYVNEEDVRFLQGEKTVLKEGDEVSIIPAIAGGASPANA</sequence>
<protein>
    <submittedName>
        <fullName evidence="1">Molybdopterin synthase sulfur carrier subunit</fullName>
    </submittedName>
</protein>
<evidence type="ECO:0000313" key="2">
    <source>
        <dbReference type="Proteomes" id="UP000178724"/>
    </source>
</evidence>
<dbReference type="EMBL" id="METM01000002">
    <property type="protein sequence ID" value="OGB90992.1"/>
    <property type="molecule type" value="Genomic_DNA"/>
</dbReference>
<dbReference type="CDD" id="cd17074">
    <property type="entry name" value="Ubl_CysO_like"/>
    <property type="match status" value="1"/>
</dbReference>
<dbReference type="Pfam" id="PF02597">
    <property type="entry name" value="ThiS"/>
    <property type="match status" value="1"/>
</dbReference>
<dbReference type="PANTHER" id="PTHR38031">
    <property type="entry name" value="SULFUR CARRIER PROTEIN SLR0821-RELATED"/>
    <property type="match status" value="1"/>
</dbReference>
<dbReference type="InterPro" id="IPR016155">
    <property type="entry name" value="Mopterin_synth/thiamin_S_b"/>
</dbReference>
<dbReference type="PANTHER" id="PTHR38031:SF1">
    <property type="entry name" value="SULFUR CARRIER PROTEIN CYSO"/>
    <property type="match status" value="1"/>
</dbReference>
<dbReference type="InterPro" id="IPR003749">
    <property type="entry name" value="ThiS/MoaD-like"/>
</dbReference>
<organism evidence="1 2">
    <name type="scientific">candidate division WOR-1 bacterium RIFCSPHIGHO2_01_FULL_53_15</name>
    <dbReference type="NCBI Taxonomy" id="1802564"/>
    <lineage>
        <taxon>Bacteria</taxon>
        <taxon>Bacillati</taxon>
        <taxon>Saganbacteria</taxon>
    </lineage>
</organism>
<gene>
    <name evidence="1" type="ORF">A2625_06850</name>
</gene>
<dbReference type="InterPro" id="IPR052045">
    <property type="entry name" value="Sulfur_Carrier/Prot_Modifier"/>
</dbReference>
<dbReference type="Proteomes" id="UP000178724">
    <property type="component" value="Unassembled WGS sequence"/>
</dbReference>
<proteinExistence type="predicted"/>
<dbReference type="SUPFAM" id="SSF54285">
    <property type="entry name" value="MoaD/ThiS"/>
    <property type="match status" value="1"/>
</dbReference>
<evidence type="ECO:0000313" key="1">
    <source>
        <dbReference type="EMBL" id="OGB90992.1"/>
    </source>
</evidence>
<accession>A0A1F4Q6X0</accession>
<reference evidence="1 2" key="1">
    <citation type="journal article" date="2016" name="Nat. Commun.">
        <title>Thousands of microbial genomes shed light on interconnected biogeochemical processes in an aquifer system.</title>
        <authorList>
            <person name="Anantharaman K."/>
            <person name="Brown C.T."/>
            <person name="Hug L.A."/>
            <person name="Sharon I."/>
            <person name="Castelle C.J."/>
            <person name="Probst A.J."/>
            <person name="Thomas B.C."/>
            <person name="Singh A."/>
            <person name="Wilkins M.J."/>
            <person name="Karaoz U."/>
            <person name="Brodie E.L."/>
            <person name="Williams K.H."/>
            <person name="Hubbard S.S."/>
            <person name="Banfield J.F."/>
        </authorList>
    </citation>
    <scope>NUCLEOTIDE SEQUENCE [LARGE SCALE GENOMIC DNA]</scope>
</reference>
<dbReference type="AlphaFoldDB" id="A0A1F4Q6X0"/>
<dbReference type="Gene3D" id="3.10.20.30">
    <property type="match status" value="1"/>
</dbReference>
<dbReference type="InterPro" id="IPR012675">
    <property type="entry name" value="Beta-grasp_dom_sf"/>
</dbReference>